<feature type="compositionally biased region" description="Low complexity" evidence="1">
    <location>
        <begin position="122"/>
        <end position="142"/>
    </location>
</feature>
<dbReference type="AlphaFoldDB" id="A0AAU7RXX6"/>
<gene>
    <name evidence="2" type="ORF">ABM479_24340</name>
</gene>
<name>A0AAU7RXX6_9HYPH</name>
<dbReference type="EMBL" id="CP157961">
    <property type="protein sequence ID" value="XBT95089.1"/>
    <property type="molecule type" value="Genomic_DNA"/>
</dbReference>
<sequence length="158" mass="17522">MTSFIEKWSAKRADKPKAGTRNAIDSFRLRVAEQKNYLEEYERDAAGFKKWRSTWFQRVPGGFGVSIGRDAVSAGEGLTYVVVESVKEVAEFLDDLALHAEQDLGFQKALEDNRSRRAALLNAAKSRPSSIKPASAKASTKASRTKRTARAGKPETEK</sequence>
<evidence type="ECO:0000256" key="1">
    <source>
        <dbReference type="SAM" id="MobiDB-lite"/>
    </source>
</evidence>
<proteinExistence type="predicted"/>
<geneLocation type="plasmid" evidence="2">
    <name>unnamed1</name>
</geneLocation>
<evidence type="ECO:0000313" key="2">
    <source>
        <dbReference type="EMBL" id="XBT95089.1"/>
    </source>
</evidence>
<protein>
    <submittedName>
        <fullName evidence="2">Uncharacterized protein</fullName>
    </submittedName>
</protein>
<accession>A0AAU7RXX6</accession>
<reference evidence="2" key="1">
    <citation type="submission" date="2024-06" db="EMBL/GenBank/DDBJ databases">
        <authorList>
            <person name="Li T."/>
            <person name="Gao R."/>
        </authorList>
    </citation>
    <scope>NUCLEOTIDE SEQUENCE</scope>
    <source>
        <strain evidence="2">ZPR3</strain>
        <plasmid evidence="2">unnamed1</plasmid>
    </source>
</reference>
<dbReference type="RefSeq" id="WP_174182321.1">
    <property type="nucleotide sequence ID" value="NZ_CP157961.1"/>
</dbReference>
<feature type="region of interest" description="Disordered" evidence="1">
    <location>
        <begin position="122"/>
        <end position="158"/>
    </location>
</feature>
<keyword evidence="2" id="KW-0614">Plasmid</keyword>
<organism evidence="2">
    <name type="scientific">Rhizobium sp. ZPR3</name>
    <dbReference type="NCBI Taxonomy" id="3158967"/>
    <lineage>
        <taxon>Bacteria</taxon>
        <taxon>Pseudomonadati</taxon>
        <taxon>Pseudomonadota</taxon>
        <taxon>Alphaproteobacteria</taxon>
        <taxon>Hyphomicrobiales</taxon>
        <taxon>Rhizobiaceae</taxon>
        <taxon>Rhizobium/Agrobacterium group</taxon>
        <taxon>Rhizobium</taxon>
    </lineage>
</organism>